<dbReference type="Proteomes" id="UP000198983">
    <property type="component" value="Chromosome I"/>
</dbReference>
<keyword evidence="2" id="KW-1003">Cell membrane</keyword>
<dbReference type="InterPro" id="IPR019108">
    <property type="entry name" value="Caa3_assmbl_CtaG-rel"/>
</dbReference>
<keyword evidence="3 7" id="KW-0812">Transmembrane</keyword>
<evidence type="ECO:0000256" key="7">
    <source>
        <dbReference type="SAM" id="Phobius"/>
    </source>
</evidence>
<feature type="compositionally biased region" description="Basic residues" evidence="6">
    <location>
        <begin position="203"/>
        <end position="212"/>
    </location>
</feature>
<evidence type="ECO:0000256" key="5">
    <source>
        <dbReference type="ARBA" id="ARBA00023136"/>
    </source>
</evidence>
<dbReference type="AlphaFoldDB" id="A0A1H1RJ87"/>
<evidence type="ECO:0000313" key="8">
    <source>
        <dbReference type="EMBL" id="SDS35847.1"/>
    </source>
</evidence>
<evidence type="ECO:0000256" key="2">
    <source>
        <dbReference type="ARBA" id="ARBA00022475"/>
    </source>
</evidence>
<dbReference type="Pfam" id="PF09678">
    <property type="entry name" value="Caa3_CtaG"/>
    <property type="match status" value="1"/>
</dbReference>
<feature type="transmembrane region" description="Helical" evidence="7">
    <location>
        <begin position="126"/>
        <end position="149"/>
    </location>
</feature>
<keyword evidence="4 7" id="KW-1133">Transmembrane helix</keyword>
<sequence>MTYVLLVCSRRSSDWVSSRFSMVSRISPTGSGGARTGCARPPAVCCWAGCRCPAGVHRRHGHAQAARGPLARRSPIFDAAMSNWAGHTLMLVHFLAVGLIFFWPILGVDPGPHRVSHPIRLAELFVGVPFHAVFGIAVMMSSTLICRLLRASAFCLGSLAAAGPLHRWRHRVGVHRGAHRARPGGGVPRLVAQRPTPGTAHRPSSRSRRRRQVGGVQRAPAKPRPPFTARPLTKRGVERARTLPWRSVPLLSQ</sequence>
<accession>A0A1H1RJ87</accession>
<evidence type="ECO:0000313" key="9">
    <source>
        <dbReference type="Proteomes" id="UP000198983"/>
    </source>
</evidence>
<dbReference type="GO" id="GO:0005886">
    <property type="term" value="C:plasma membrane"/>
    <property type="evidence" value="ECO:0007669"/>
    <property type="project" value="UniProtKB-SubCell"/>
</dbReference>
<protein>
    <submittedName>
        <fullName evidence="8">Cytochrome c oxidase caa3 assembly factor (Caa3_CtaG)</fullName>
    </submittedName>
</protein>
<organism evidence="8 9">
    <name type="scientific">Actinopolymorpha singaporensis</name>
    <dbReference type="NCBI Taxonomy" id="117157"/>
    <lineage>
        <taxon>Bacteria</taxon>
        <taxon>Bacillati</taxon>
        <taxon>Actinomycetota</taxon>
        <taxon>Actinomycetes</taxon>
        <taxon>Propionibacteriales</taxon>
        <taxon>Actinopolymorphaceae</taxon>
        <taxon>Actinopolymorpha</taxon>
    </lineage>
</organism>
<reference evidence="8 9" key="1">
    <citation type="submission" date="2016-10" db="EMBL/GenBank/DDBJ databases">
        <authorList>
            <person name="de Groot N.N."/>
        </authorList>
    </citation>
    <scope>NUCLEOTIDE SEQUENCE [LARGE SCALE GENOMIC DNA]</scope>
    <source>
        <strain evidence="8 9">DSM 22024</strain>
    </source>
</reference>
<feature type="region of interest" description="Disordered" evidence="6">
    <location>
        <begin position="176"/>
        <end position="238"/>
    </location>
</feature>
<evidence type="ECO:0000256" key="3">
    <source>
        <dbReference type="ARBA" id="ARBA00022692"/>
    </source>
</evidence>
<proteinExistence type="predicted"/>
<dbReference type="STRING" id="117157.SAMN04489717_2443"/>
<dbReference type="EMBL" id="LT629732">
    <property type="protein sequence ID" value="SDS35847.1"/>
    <property type="molecule type" value="Genomic_DNA"/>
</dbReference>
<name>A0A1H1RJ87_9ACTN</name>
<evidence type="ECO:0000256" key="4">
    <source>
        <dbReference type="ARBA" id="ARBA00022989"/>
    </source>
</evidence>
<keyword evidence="9" id="KW-1185">Reference proteome</keyword>
<feature type="transmembrane region" description="Helical" evidence="7">
    <location>
        <begin position="84"/>
        <end position="106"/>
    </location>
</feature>
<evidence type="ECO:0000256" key="1">
    <source>
        <dbReference type="ARBA" id="ARBA00004651"/>
    </source>
</evidence>
<gene>
    <name evidence="8" type="ORF">SAMN04489717_2443</name>
</gene>
<keyword evidence="5 7" id="KW-0472">Membrane</keyword>
<comment type="subcellular location">
    <subcellularLocation>
        <location evidence="1">Cell membrane</location>
        <topology evidence="1">Multi-pass membrane protein</topology>
    </subcellularLocation>
</comment>
<evidence type="ECO:0000256" key="6">
    <source>
        <dbReference type="SAM" id="MobiDB-lite"/>
    </source>
</evidence>